<gene>
    <name evidence="1" type="ORF">XFF6991_360004</name>
</gene>
<evidence type="ECO:0000313" key="2">
    <source>
        <dbReference type="Proteomes" id="UP000234345"/>
    </source>
</evidence>
<sequence length="56" mass="6049">MEEGCACVERDQAPVLCAVQIHAVANATAGQCSTPQEALMGRQRTAMRAHLPKEIR</sequence>
<proteinExistence type="predicted"/>
<dbReference type="AlphaFoldDB" id="A0A7Z7NHP1"/>
<reference evidence="1 2" key="1">
    <citation type="submission" date="2017-10" db="EMBL/GenBank/DDBJ databases">
        <authorList>
            <person name="Regsiter A."/>
            <person name="William W."/>
        </authorList>
    </citation>
    <scope>NUCLEOTIDE SEQUENCE [LARGE SCALE GENOMIC DNA]</scope>
    <source>
        <strain evidence="1 2">CFBP6991</strain>
    </source>
</reference>
<name>A0A7Z7NHP1_XANCH</name>
<dbReference type="EMBL" id="OCZC01000062">
    <property type="protein sequence ID" value="SOO24391.1"/>
    <property type="molecule type" value="Genomic_DNA"/>
</dbReference>
<protein>
    <submittedName>
        <fullName evidence="1">Uncharacterized protein</fullName>
    </submittedName>
</protein>
<accession>A0A7Z7NHP1</accession>
<evidence type="ECO:0000313" key="1">
    <source>
        <dbReference type="EMBL" id="SOO24391.1"/>
    </source>
</evidence>
<comment type="caution">
    <text evidence="1">The sequence shown here is derived from an EMBL/GenBank/DDBJ whole genome shotgun (WGS) entry which is preliminary data.</text>
</comment>
<organism evidence="1 2">
    <name type="scientific">Xanthomonas campestris pv. phaseoli</name>
    <dbReference type="NCBI Taxonomy" id="317013"/>
    <lineage>
        <taxon>Bacteria</taxon>
        <taxon>Pseudomonadati</taxon>
        <taxon>Pseudomonadota</taxon>
        <taxon>Gammaproteobacteria</taxon>
        <taxon>Lysobacterales</taxon>
        <taxon>Lysobacteraceae</taxon>
        <taxon>Xanthomonas</taxon>
    </lineage>
</organism>
<dbReference type="Proteomes" id="UP000234345">
    <property type="component" value="Unassembled WGS sequence"/>
</dbReference>